<evidence type="ECO:0000313" key="1">
    <source>
        <dbReference type="EMBL" id="SHI04611.1"/>
    </source>
</evidence>
<dbReference type="AlphaFoldDB" id="A0A1M5XXQ5"/>
<keyword evidence="2" id="KW-1185">Reference proteome</keyword>
<accession>A0A1M5XXQ5</accession>
<dbReference type="Pfam" id="PF13589">
    <property type="entry name" value="HATPase_c_3"/>
    <property type="match status" value="1"/>
</dbReference>
<keyword evidence="1" id="KW-0418">Kinase</keyword>
<dbReference type="STRING" id="1121409.SAMN02745124_03452"/>
<evidence type="ECO:0000313" key="2">
    <source>
        <dbReference type="Proteomes" id="UP000184139"/>
    </source>
</evidence>
<dbReference type="OrthoDB" id="9816482at2"/>
<gene>
    <name evidence="1" type="ORF">SAMN02745124_03452</name>
</gene>
<dbReference type="RefSeq" id="WP_073377948.1">
    <property type="nucleotide sequence ID" value="NZ_FQXS01000024.1"/>
</dbReference>
<organism evidence="1 2">
    <name type="scientific">Desulfofustis glycolicus DSM 9705</name>
    <dbReference type="NCBI Taxonomy" id="1121409"/>
    <lineage>
        <taxon>Bacteria</taxon>
        <taxon>Pseudomonadati</taxon>
        <taxon>Thermodesulfobacteriota</taxon>
        <taxon>Desulfobulbia</taxon>
        <taxon>Desulfobulbales</taxon>
        <taxon>Desulfocapsaceae</taxon>
        <taxon>Desulfofustis</taxon>
    </lineage>
</organism>
<name>A0A1M5XXQ5_9BACT</name>
<dbReference type="Gene3D" id="3.30.565.10">
    <property type="entry name" value="Histidine kinase-like ATPase, C-terminal domain"/>
    <property type="match status" value="1"/>
</dbReference>
<reference evidence="1 2" key="1">
    <citation type="submission" date="2016-11" db="EMBL/GenBank/DDBJ databases">
        <authorList>
            <person name="Jaros S."/>
            <person name="Januszkiewicz K."/>
            <person name="Wedrychowicz H."/>
        </authorList>
    </citation>
    <scope>NUCLEOTIDE SEQUENCE [LARGE SCALE GENOMIC DNA]</scope>
    <source>
        <strain evidence="1 2">DSM 9705</strain>
    </source>
</reference>
<dbReference type="EMBL" id="FQXS01000024">
    <property type="protein sequence ID" value="SHI04611.1"/>
    <property type="molecule type" value="Genomic_DNA"/>
</dbReference>
<keyword evidence="1" id="KW-0808">Transferase</keyword>
<dbReference type="GO" id="GO:0016301">
    <property type="term" value="F:kinase activity"/>
    <property type="evidence" value="ECO:0007669"/>
    <property type="project" value="UniProtKB-KW"/>
</dbReference>
<dbReference type="SUPFAM" id="SSF55874">
    <property type="entry name" value="ATPase domain of HSP90 chaperone/DNA topoisomerase II/histidine kinase"/>
    <property type="match status" value="1"/>
</dbReference>
<protein>
    <submittedName>
        <fullName evidence="1">Histidine kinase-, DNA gyrase B-, and HSP90-like ATPase</fullName>
    </submittedName>
</protein>
<dbReference type="InterPro" id="IPR036890">
    <property type="entry name" value="HATPase_C_sf"/>
</dbReference>
<dbReference type="Proteomes" id="UP000184139">
    <property type="component" value="Unassembled WGS sequence"/>
</dbReference>
<proteinExistence type="predicted"/>
<sequence>MSSKQIPLFEENFIRRTHSAVVNQPDIALTELVANCWDAGACTVTIKIPDERNKFLIITDDGVGMTGDEFNHRWRTLSYDRKRHQGESVEFPPGKNRKPRRAYGRNGVGRHAMFCFCDEYEVITAKNGTKTTFKVVESSGGHPFEIIKTSETSSDTHGTTLKGKIVRTLPHPEEMLEVLSARFMYDPEFYLSVNGNCLDLIDHSGLILQKTFEFADEHEGEVYVIDSKDSSRTKYQHGIAFWVGGRLVGNPSWNIGHRSLLDGRTKEAKRLTFIIKLDSLHDNVEYDWSCFRDSQLTKQLFDASIAAIVEILKDILSKRVEERTREVIDQRREEVANLLPMARLEVAEFTREVTMNQPFATTELIEAAVDALINLENSRSGQALIQKLSQMGSDDIAGLNKLLDEWTVRDALTVLDEVGRRIRIVEAIEKLNGDPNVDELHTLHPLVAQARWLFGPEYDSPYYISNVTLQTVIFKLTQKRVRTTGAENPRKRPDLLFLEDATISLTGVDGVNADGFSTLEKMLLLELKKGESTIGRAEMQQAEEYVEEIMHSSHIEGEPRIHAYVVGHKIDHTRTTSRNLDNRGFITACTYNQLVRTANMRLFSLRDYVEVRYPETADSNLIKTLAVQRDLLMYGDHSNSKGICG</sequence>